<dbReference type="EMBL" id="CP000855">
    <property type="protein sequence ID" value="ACJ16120.1"/>
    <property type="molecule type" value="Genomic_DNA"/>
</dbReference>
<dbReference type="Proteomes" id="UP000002727">
    <property type="component" value="Chromosome"/>
</dbReference>
<accession>B6YUT4</accession>
<dbReference type="Pfam" id="PF13349">
    <property type="entry name" value="DUF4097"/>
    <property type="match status" value="1"/>
</dbReference>
<organism evidence="2 3">
    <name type="scientific">Thermococcus onnurineus (strain NA1)</name>
    <dbReference type="NCBI Taxonomy" id="523850"/>
    <lineage>
        <taxon>Archaea</taxon>
        <taxon>Methanobacteriati</taxon>
        <taxon>Methanobacteriota</taxon>
        <taxon>Thermococci</taxon>
        <taxon>Thermococcales</taxon>
        <taxon>Thermococcaceae</taxon>
        <taxon>Thermococcus</taxon>
    </lineage>
</organism>
<dbReference type="AlphaFoldDB" id="B6YUT4"/>
<proteinExistence type="predicted"/>
<name>B6YUT4_THEON</name>
<evidence type="ECO:0000313" key="3">
    <source>
        <dbReference type="Proteomes" id="UP000002727"/>
    </source>
</evidence>
<dbReference type="KEGG" id="ton:TON_0633"/>
<feature type="domain" description="DUF4097" evidence="1">
    <location>
        <begin position="6"/>
        <end position="97"/>
    </location>
</feature>
<gene>
    <name evidence="2" type="ordered locus">TON_0633</name>
</gene>
<dbReference type="GeneID" id="70691881"/>
<dbReference type="PATRIC" id="fig|523850.10.peg.634"/>
<protein>
    <recommendedName>
        <fullName evidence="1">DUF4097 domain-containing protein</fullName>
    </recommendedName>
</protein>
<dbReference type="RefSeq" id="WP_012571592.1">
    <property type="nucleotide sequence ID" value="NC_011529.1"/>
</dbReference>
<dbReference type="InterPro" id="IPR025164">
    <property type="entry name" value="Toastrack_DUF4097"/>
</dbReference>
<evidence type="ECO:0000259" key="1">
    <source>
        <dbReference type="Pfam" id="PF13349"/>
    </source>
</evidence>
<dbReference type="STRING" id="523850.TON_0633"/>
<reference evidence="2 3" key="1">
    <citation type="journal article" date="2008" name="J. Bacteriol.">
        <title>The complete genome sequence of Thermococcus onnurineus NA1 reveals a mixed heterotrophic and carboxydotrophic metabolism.</title>
        <authorList>
            <person name="Lee H.S."/>
            <person name="Kang S.G."/>
            <person name="Bae S.S."/>
            <person name="Lim J.K."/>
            <person name="Cho Y."/>
            <person name="Kim Y.J."/>
            <person name="Jeon J.H."/>
            <person name="Cha S.S."/>
            <person name="Kwon K.K."/>
            <person name="Kim H.T."/>
            <person name="Park C.J."/>
            <person name="Lee H.W."/>
            <person name="Kim S.I."/>
            <person name="Chun J."/>
            <person name="Colwell R.R."/>
            <person name="Kim S.J."/>
            <person name="Lee J.H."/>
        </authorList>
    </citation>
    <scope>NUCLEOTIDE SEQUENCE [LARGE SCALE GENOMIC DNA]</scope>
    <source>
        <strain evidence="2 3">NA1</strain>
    </source>
</reference>
<dbReference type="HOGENOM" id="CLU_2285189_0_0_2"/>
<keyword evidence="3" id="KW-1185">Reference proteome</keyword>
<dbReference type="eggNOG" id="arCOG03825">
    <property type="taxonomic scope" value="Archaea"/>
</dbReference>
<sequence>MKTVDGEANATLKIMEPVTISTVNGEIELTIEELKDNLAMKTVNGDISLKLTDFCDARIVTKKVNGDIELIGINPENPVIGTGEFEVKVTTVNGDIKAVLV</sequence>
<evidence type="ECO:0000313" key="2">
    <source>
        <dbReference type="EMBL" id="ACJ16120.1"/>
    </source>
</evidence>